<dbReference type="RefSeq" id="WP_224132932.1">
    <property type="nucleotide sequence ID" value="NZ_CBCPIF010000001.1"/>
</dbReference>
<evidence type="ECO:0000259" key="1">
    <source>
        <dbReference type="Pfam" id="PF04471"/>
    </source>
</evidence>
<dbReference type="Pfam" id="PF04471">
    <property type="entry name" value="Mrr_cat"/>
    <property type="match status" value="1"/>
</dbReference>
<dbReference type="GO" id="GO:0016787">
    <property type="term" value="F:hydrolase activity"/>
    <property type="evidence" value="ECO:0007669"/>
    <property type="project" value="UniProtKB-KW"/>
</dbReference>
<evidence type="ECO:0000313" key="2">
    <source>
        <dbReference type="EMBL" id="MBZ5961780.1"/>
    </source>
</evidence>
<dbReference type="InterPro" id="IPR011856">
    <property type="entry name" value="tRNA_endonuc-like_dom_sf"/>
</dbReference>
<feature type="domain" description="Restriction endonuclease type IV Mrr" evidence="1">
    <location>
        <begin position="4"/>
        <end position="35"/>
    </location>
</feature>
<accession>A0A9Q3SVN4</accession>
<dbReference type="GO" id="GO:0009307">
    <property type="term" value="P:DNA restriction-modification system"/>
    <property type="evidence" value="ECO:0007669"/>
    <property type="project" value="InterPro"/>
</dbReference>
<protein>
    <submittedName>
        <fullName evidence="2">Restriction endonuclease</fullName>
        <ecNumber evidence="2">3.1.21.-</ecNumber>
    </submittedName>
</protein>
<dbReference type="GO" id="GO:0003677">
    <property type="term" value="F:DNA binding"/>
    <property type="evidence" value="ECO:0007669"/>
    <property type="project" value="InterPro"/>
</dbReference>
<dbReference type="Gene3D" id="3.40.1350.10">
    <property type="match status" value="1"/>
</dbReference>
<dbReference type="Proteomes" id="UP000752647">
    <property type="component" value="Unassembled WGS sequence"/>
</dbReference>
<gene>
    <name evidence="2" type="ORF">KIJ12_01130</name>
</gene>
<sequence length="47" mass="5431">MAHTRGIFVTTSTFSAETIESARKRNNTVQLIDDEFFTQTQYAKHHT</sequence>
<keyword evidence="2" id="KW-0378">Hydrolase</keyword>
<proteinExistence type="predicted"/>
<comment type="caution">
    <text evidence="2">The sequence shown here is derived from an EMBL/GenBank/DDBJ whole genome shotgun (WGS) entry which is preliminary data.</text>
</comment>
<dbReference type="EC" id="3.1.21.-" evidence="2"/>
<organism evidence="2 3">
    <name type="scientific">Leuconostoc gasicomitatum</name>
    <dbReference type="NCBI Taxonomy" id="115778"/>
    <lineage>
        <taxon>Bacteria</taxon>
        <taxon>Bacillati</taxon>
        <taxon>Bacillota</taxon>
        <taxon>Bacilli</taxon>
        <taxon>Lactobacillales</taxon>
        <taxon>Lactobacillaceae</taxon>
        <taxon>Leuconostoc</taxon>
        <taxon>Leuconostoc gelidum group</taxon>
    </lineage>
</organism>
<dbReference type="AlphaFoldDB" id="A0A9Q3SVN4"/>
<dbReference type="GO" id="GO:0004519">
    <property type="term" value="F:endonuclease activity"/>
    <property type="evidence" value="ECO:0007669"/>
    <property type="project" value="UniProtKB-KW"/>
</dbReference>
<evidence type="ECO:0000313" key="3">
    <source>
        <dbReference type="Proteomes" id="UP000752647"/>
    </source>
</evidence>
<dbReference type="InterPro" id="IPR007560">
    <property type="entry name" value="Restrct_endonuc_IV_Mrr"/>
</dbReference>
<name>A0A9Q3SVN4_9LACO</name>
<dbReference type="EMBL" id="JAHBFI010000001">
    <property type="protein sequence ID" value="MBZ5961780.1"/>
    <property type="molecule type" value="Genomic_DNA"/>
</dbReference>
<reference evidence="2" key="1">
    <citation type="submission" date="2021-05" db="EMBL/GenBank/DDBJ databases">
        <title>Pangenome of Leuconostoc gelidum warrants species status for Leuconostoc gelidum subsp. gasicomitatum.</title>
        <authorList>
            <person name="Johansson P."/>
            <person name="Sade E."/>
            <person name="Hultman J."/>
            <person name="Auvinen P."/>
            <person name="Bjorkroth J."/>
        </authorList>
    </citation>
    <scope>NUCLEOTIDE SEQUENCE</scope>
    <source>
        <strain evidence="2">A.21.4</strain>
    </source>
</reference>
<keyword evidence="2" id="KW-0255">Endonuclease</keyword>
<keyword evidence="2" id="KW-0540">Nuclease</keyword>